<evidence type="ECO:0000313" key="3">
    <source>
        <dbReference type="Proteomes" id="UP000288587"/>
    </source>
</evidence>
<comment type="caution">
    <text evidence="2">The sequence shown here is derived from an EMBL/GenBank/DDBJ whole genome shotgun (WGS) entry which is preliminary data.</text>
</comment>
<feature type="domain" description="Knr4/Smi1-like" evidence="1">
    <location>
        <begin position="31"/>
        <end position="136"/>
    </location>
</feature>
<dbReference type="InterPro" id="IPR037883">
    <property type="entry name" value="Knr4/Smi1-like_sf"/>
</dbReference>
<proteinExistence type="predicted"/>
<dbReference type="InterPro" id="IPR018958">
    <property type="entry name" value="Knr4/Smi1-like_dom"/>
</dbReference>
<evidence type="ECO:0000259" key="1">
    <source>
        <dbReference type="Pfam" id="PF09346"/>
    </source>
</evidence>
<accession>A0A437LI59</accession>
<name>A0A437LI59_9BURK</name>
<dbReference type="Pfam" id="PF09346">
    <property type="entry name" value="SMI1_KNR4"/>
    <property type="match status" value="1"/>
</dbReference>
<dbReference type="EMBL" id="SACM01000003">
    <property type="protein sequence ID" value="RVT85069.1"/>
    <property type="molecule type" value="Genomic_DNA"/>
</dbReference>
<sequence>MQSLQQTIAQIASTQGCFLKPPNGLPVLPHGFELPEDLRSFYLVAGGATLFSGAGFQFNIVAPSDLVSTNLRLVGSAQCGDISDSWFSVAEDGNGDYLSIDLGPGHRGRCYDSFHETHGVVGCTPVIATSFTDLLLRLLANRGEHPYWLAPGFASLGDAYDGIGKASPPA</sequence>
<reference evidence="2 3" key="1">
    <citation type="submission" date="2019-01" db="EMBL/GenBank/DDBJ databases">
        <authorList>
            <person name="Chen W.-M."/>
        </authorList>
    </citation>
    <scope>NUCLEOTIDE SEQUENCE [LARGE SCALE GENOMIC DNA]</scope>
    <source>
        <strain evidence="2 3">CCP-18</strain>
    </source>
</reference>
<protein>
    <submittedName>
        <fullName evidence="2">SMI1/KNR4 family protein</fullName>
    </submittedName>
</protein>
<gene>
    <name evidence="2" type="ORF">EOD73_13225</name>
</gene>
<evidence type="ECO:0000313" key="2">
    <source>
        <dbReference type="EMBL" id="RVT85069.1"/>
    </source>
</evidence>
<dbReference type="RefSeq" id="WP_127683472.1">
    <property type="nucleotide sequence ID" value="NZ_SACM01000003.1"/>
</dbReference>
<organism evidence="2 3">
    <name type="scientific">Inhella crocodyli</name>
    <dbReference type="NCBI Taxonomy" id="2499851"/>
    <lineage>
        <taxon>Bacteria</taxon>
        <taxon>Pseudomonadati</taxon>
        <taxon>Pseudomonadota</taxon>
        <taxon>Betaproteobacteria</taxon>
        <taxon>Burkholderiales</taxon>
        <taxon>Sphaerotilaceae</taxon>
        <taxon>Inhella</taxon>
    </lineage>
</organism>
<dbReference type="SUPFAM" id="SSF160631">
    <property type="entry name" value="SMI1/KNR4-like"/>
    <property type="match status" value="1"/>
</dbReference>
<dbReference type="OrthoDB" id="3375677at2"/>
<dbReference type="AlphaFoldDB" id="A0A437LI59"/>
<keyword evidence="3" id="KW-1185">Reference proteome</keyword>
<dbReference type="Gene3D" id="3.40.1580.10">
    <property type="entry name" value="SMI1/KNR4-like"/>
    <property type="match status" value="1"/>
</dbReference>
<dbReference type="Proteomes" id="UP000288587">
    <property type="component" value="Unassembled WGS sequence"/>
</dbReference>